<dbReference type="Gene3D" id="1.25.40.10">
    <property type="entry name" value="Tetratricopeptide repeat domain"/>
    <property type="match status" value="2"/>
</dbReference>
<dbReference type="PROSITE" id="PS50293">
    <property type="entry name" value="TPR_REGION"/>
    <property type="match status" value="1"/>
</dbReference>
<keyword evidence="2 9" id="KW-0812">Transmembrane</keyword>
<evidence type="ECO:0000259" key="10">
    <source>
        <dbReference type="PROSITE" id="PS50125"/>
    </source>
</evidence>
<evidence type="ECO:0000256" key="6">
    <source>
        <dbReference type="ARBA" id="ARBA00023239"/>
    </source>
</evidence>
<feature type="repeat" description="TPR" evidence="7">
    <location>
        <begin position="175"/>
        <end position="208"/>
    </location>
</feature>
<feature type="repeat" description="TPR" evidence="7">
    <location>
        <begin position="135"/>
        <end position="168"/>
    </location>
</feature>
<dbReference type="CDD" id="cd07302">
    <property type="entry name" value="CHD"/>
    <property type="match status" value="1"/>
</dbReference>
<dbReference type="PROSITE" id="PS00452">
    <property type="entry name" value="GUANYLATE_CYCLASE_1"/>
    <property type="match status" value="1"/>
</dbReference>
<evidence type="ECO:0000313" key="12">
    <source>
        <dbReference type="Proteomes" id="UP001356308"/>
    </source>
</evidence>
<dbReference type="InterPro" id="IPR011990">
    <property type="entry name" value="TPR-like_helical_dom_sf"/>
</dbReference>
<dbReference type="Proteomes" id="UP001356308">
    <property type="component" value="Unassembled WGS sequence"/>
</dbReference>
<feature type="domain" description="Guanylate cyclase" evidence="10">
    <location>
        <begin position="484"/>
        <end position="615"/>
    </location>
</feature>
<dbReference type="InterPro" id="IPR018297">
    <property type="entry name" value="A/G_cyclase_CS"/>
</dbReference>
<comment type="similarity">
    <text evidence="8">Belongs to the adenylyl cyclase class-4/guanylyl cyclase family.</text>
</comment>
<evidence type="ECO:0000256" key="1">
    <source>
        <dbReference type="ARBA" id="ARBA00004370"/>
    </source>
</evidence>
<dbReference type="InterPro" id="IPR019734">
    <property type="entry name" value="TPR_rpt"/>
</dbReference>
<evidence type="ECO:0000313" key="11">
    <source>
        <dbReference type="EMBL" id="MEE1976777.1"/>
    </source>
</evidence>
<dbReference type="InterPro" id="IPR050401">
    <property type="entry name" value="Cyclic_nucleotide_synthase"/>
</dbReference>
<keyword evidence="4 9" id="KW-1133">Transmembrane helix</keyword>
<dbReference type="PANTHER" id="PTHR11920">
    <property type="entry name" value="GUANYLYL CYCLASE"/>
    <property type="match status" value="1"/>
</dbReference>
<feature type="transmembrane region" description="Helical" evidence="9">
    <location>
        <begin position="417"/>
        <end position="438"/>
    </location>
</feature>
<dbReference type="InterPro" id="IPR029787">
    <property type="entry name" value="Nucleotide_cyclase"/>
</dbReference>
<dbReference type="EMBL" id="JAZDDG010000005">
    <property type="protein sequence ID" value="MEE1976777.1"/>
    <property type="molecule type" value="Genomic_DNA"/>
</dbReference>
<evidence type="ECO:0000256" key="7">
    <source>
        <dbReference type="PROSITE-ProRule" id="PRU00339"/>
    </source>
</evidence>
<dbReference type="Gene3D" id="3.30.70.1230">
    <property type="entry name" value="Nucleotide cyclase"/>
    <property type="match status" value="1"/>
</dbReference>
<dbReference type="PROSITE" id="PS50005">
    <property type="entry name" value="TPR"/>
    <property type="match status" value="5"/>
</dbReference>
<evidence type="ECO:0000256" key="2">
    <source>
        <dbReference type="ARBA" id="ARBA00022692"/>
    </source>
</evidence>
<keyword evidence="5 9" id="KW-0472">Membrane</keyword>
<comment type="caution">
    <text evidence="11">The sequence shown here is derived from an EMBL/GenBank/DDBJ whole genome shotgun (WGS) entry which is preliminary data.</text>
</comment>
<dbReference type="Pfam" id="PF13424">
    <property type="entry name" value="TPR_12"/>
    <property type="match status" value="2"/>
</dbReference>
<name>A0ABU7IUW5_9FLAO</name>
<evidence type="ECO:0000256" key="3">
    <source>
        <dbReference type="ARBA" id="ARBA00022741"/>
    </source>
</evidence>
<dbReference type="PROSITE" id="PS50125">
    <property type="entry name" value="GUANYLATE_CYCLASE_2"/>
    <property type="match status" value="1"/>
</dbReference>
<accession>A0ABU7IUW5</accession>
<feature type="repeat" description="TPR" evidence="7">
    <location>
        <begin position="215"/>
        <end position="248"/>
    </location>
</feature>
<evidence type="ECO:0000256" key="4">
    <source>
        <dbReference type="ARBA" id="ARBA00022989"/>
    </source>
</evidence>
<keyword evidence="7" id="KW-0802">TPR repeat</keyword>
<proteinExistence type="inferred from homology"/>
<organism evidence="11 12">
    <name type="scientific">Maribacter cobaltidurans</name>
    <dbReference type="NCBI Taxonomy" id="1178778"/>
    <lineage>
        <taxon>Bacteria</taxon>
        <taxon>Pseudomonadati</taxon>
        <taxon>Bacteroidota</taxon>
        <taxon>Flavobacteriia</taxon>
        <taxon>Flavobacteriales</taxon>
        <taxon>Flavobacteriaceae</taxon>
        <taxon>Maribacter</taxon>
    </lineage>
</organism>
<dbReference type="SUPFAM" id="SSF48452">
    <property type="entry name" value="TPR-like"/>
    <property type="match status" value="2"/>
</dbReference>
<feature type="repeat" description="TPR" evidence="7">
    <location>
        <begin position="95"/>
        <end position="128"/>
    </location>
</feature>
<evidence type="ECO:0000256" key="5">
    <source>
        <dbReference type="ARBA" id="ARBA00023136"/>
    </source>
</evidence>
<keyword evidence="3" id="KW-0547">Nucleotide-binding</keyword>
<reference evidence="11 12" key="1">
    <citation type="submission" date="2024-01" db="EMBL/GenBank/DDBJ databases">
        <title>Maribacter spp. originated from different algae showed divergent polysaccharides utilization ability.</title>
        <authorList>
            <person name="Wang H."/>
            <person name="Wu Y."/>
        </authorList>
    </citation>
    <scope>NUCLEOTIDE SEQUENCE [LARGE SCALE GENOMIC DNA]</scope>
    <source>
        <strain evidence="11 12">PR1</strain>
    </source>
</reference>
<sequence length="663" mass="74856">MKSLKFILHVSQNKKSSVVLFLVLTCLQGSLFAQSRLDSLFDVWEDSNKPDTIRAIALGDYIHDGPFNSNPDSAIVLADKLYDFTKKINYPKGTVDALNLRGYLFFRTGNYPLALSSYREGLSITEEINYKIGTADILLRTGFIYHDNEDVINALKYYQRSLKIYQEINDLDGIGSIYNEFGSIYNVKGDFDKALDYYLKSIAINKELDFEIGNSAQYINIGSLYLSNEDFEKALEYFQKGLAIERKKNDKLGMASALSGIGSVYSGQQNYTEALDYLEEALEISQGINDVQGSASIILSISDIYLNQENYLKVIQLCEKSLALSKQVGDLGGQEYAYESLYEAYRAIGNTNKALQYHEEMILISDSIRTEETAIKLQQIEFSKQVMEDSLLQVEKDLEVQMKHQKEVQKKDKNRNLAIGVGLICFLLAIGFFTRWRYVRKSRAIIEKEKNRSENLLLNILPAEIAEELKEKGEASARDFELVSILFTDFKGFTEKSAELSAADLIGEINHCFKAFDLICERYGVEKIKTIGDAYMAAGGLPVPSKDSVINTVLAALEMQSYMSQRLNEKEFSEGFTFEMRLGIHTGPVVAGIVGVKKFQYDIWGDTVNTASRMESNGAVGKVNISQDTYELIKDDSRLKFIHRGKIKAKGKGEIDMWFVEKV</sequence>
<dbReference type="Pfam" id="PF00211">
    <property type="entry name" value="Guanylate_cyc"/>
    <property type="match status" value="1"/>
</dbReference>
<dbReference type="InterPro" id="IPR001054">
    <property type="entry name" value="A/G_cyclase"/>
</dbReference>
<evidence type="ECO:0000256" key="9">
    <source>
        <dbReference type="SAM" id="Phobius"/>
    </source>
</evidence>
<comment type="subcellular location">
    <subcellularLocation>
        <location evidence="1">Membrane</location>
    </subcellularLocation>
</comment>
<keyword evidence="6 8" id="KW-0456">Lyase</keyword>
<dbReference type="SMART" id="SM00044">
    <property type="entry name" value="CYCc"/>
    <property type="match status" value="1"/>
</dbReference>
<dbReference type="SMART" id="SM00028">
    <property type="entry name" value="TPR"/>
    <property type="match status" value="7"/>
</dbReference>
<gene>
    <name evidence="11" type="ORF">V1I91_11895</name>
</gene>
<feature type="repeat" description="TPR" evidence="7">
    <location>
        <begin position="255"/>
        <end position="288"/>
    </location>
</feature>
<dbReference type="RefSeq" id="WP_272651470.1">
    <property type="nucleotide sequence ID" value="NZ_JAZDDG010000005.1"/>
</dbReference>
<dbReference type="PANTHER" id="PTHR11920:SF335">
    <property type="entry name" value="GUANYLATE CYCLASE"/>
    <property type="match status" value="1"/>
</dbReference>
<dbReference type="SUPFAM" id="SSF55073">
    <property type="entry name" value="Nucleotide cyclase"/>
    <property type="match status" value="1"/>
</dbReference>
<keyword evidence="12" id="KW-1185">Reference proteome</keyword>
<protein>
    <submittedName>
        <fullName evidence="11">Adenylate/guanylate cyclase domain-containing protein</fullName>
    </submittedName>
</protein>
<evidence type="ECO:0000256" key="8">
    <source>
        <dbReference type="RuleBase" id="RU000405"/>
    </source>
</evidence>